<protein>
    <submittedName>
        <fullName evidence="2">Uncharacterized protein</fullName>
    </submittedName>
</protein>
<name>A0A645GVL1_9ZZZZ</name>
<evidence type="ECO:0000313" key="2">
    <source>
        <dbReference type="EMBL" id="MPN30062.1"/>
    </source>
</evidence>
<dbReference type="EMBL" id="VSSQ01081041">
    <property type="protein sequence ID" value="MPN30062.1"/>
    <property type="molecule type" value="Genomic_DNA"/>
</dbReference>
<feature type="region of interest" description="Disordered" evidence="1">
    <location>
        <begin position="52"/>
        <end position="72"/>
    </location>
</feature>
<comment type="caution">
    <text evidence="2">The sequence shown here is derived from an EMBL/GenBank/DDBJ whole genome shotgun (WGS) entry which is preliminary data.</text>
</comment>
<reference evidence="2" key="1">
    <citation type="submission" date="2019-08" db="EMBL/GenBank/DDBJ databases">
        <authorList>
            <person name="Kucharzyk K."/>
            <person name="Murdoch R.W."/>
            <person name="Higgins S."/>
            <person name="Loffler F."/>
        </authorList>
    </citation>
    <scope>NUCLEOTIDE SEQUENCE</scope>
</reference>
<feature type="region of interest" description="Disordered" evidence="1">
    <location>
        <begin position="13"/>
        <end position="39"/>
    </location>
</feature>
<organism evidence="2">
    <name type="scientific">bioreactor metagenome</name>
    <dbReference type="NCBI Taxonomy" id="1076179"/>
    <lineage>
        <taxon>unclassified sequences</taxon>
        <taxon>metagenomes</taxon>
        <taxon>ecological metagenomes</taxon>
    </lineage>
</organism>
<proteinExistence type="predicted"/>
<gene>
    <name evidence="2" type="ORF">SDC9_177519</name>
</gene>
<dbReference type="AlphaFoldDB" id="A0A645GVL1"/>
<sequence length="137" mass="15104">MVAQVRALVLAAQRQDREHQPPLGADGVQACQRPPVAGVGPRADVVQQHVDGDATPHRPLQGGEEGLGRGVDRHDVELAQHVALRRVDRGRHLRDRVAVVLEQGHRVPGDHRQRAEVAVEGGDGLHPLQLRWHRLPR</sequence>
<evidence type="ECO:0000256" key="1">
    <source>
        <dbReference type="SAM" id="MobiDB-lite"/>
    </source>
</evidence>
<accession>A0A645GVL1</accession>